<gene>
    <name evidence="7" type="ORF">EJ06DRAFT_476405</name>
</gene>
<dbReference type="PANTHER" id="PTHR33572:SF18">
    <property type="entry name" value="SPORE DEVELOPMENT REGULATOR VOSA"/>
    <property type="match status" value="1"/>
</dbReference>
<dbReference type="AlphaFoldDB" id="A0A6G1HXI7"/>
<evidence type="ECO:0000313" key="7">
    <source>
        <dbReference type="EMBL" id="KAF2400740.1"/>
    </source>
</evidence>
<evidence type="ECO:0000313" key="8">
    <source>
        <dbReference type="Proteomes" id="UP000799640"/>
    </source>
</evidence>
<keyword evidence="2" id="KW-0749">Sporulation</keyword>
<dbReference type="OrthoDB" id="5599552at2759"/>
<dbReference type="Pfam" id="PF11754">
    <property type="entry name" value="Velvet"/>
    <property type="match status" value="1"/>
</dbReference>
<proteinExistence type="predicted"/>
<dbReference type="EMBL" id="ML996694">
    <property type="protein sequence ID" value="KAF2400740.1"/>
    <property type="molecule type" value="Genomic_DNA"/>
</dbReference>
<evidence type="ECO:0000256" key="2">
    <source>
        <dbReference type="ARBA" id="ARBA00022969"/>
    </source>
</evidence>
<evidence type="ECO:0000256" key="5">
    <source>
        <dbReference type="ARBA" id="ARBA00023242"/>
    </source>
</evidence>
<keyword evidence="5" id="KW-0539">Nucleus</keyword>
<dbReference type="GO" id="GO:0030435">
    <property type="term" value="P:sporulation resulting in formation of a cellular spore"/>
    <property type="evidence" value="ECO:0007669"/>
    <property type="project" value="UniProtKB-KW"/>
</dbReference>
<evidence type="ECO:0000256" key="1">
    <source>
        <dbReference type="ARBA" id="ARBA00004123"/>
    </source>
</evidence>
<protein>
    <recommendedName>
        <fullName evidence="6">Velvet domain-containing protein</fullName>
    </recommendedName>
</protein>
<dbReference type="PROSITE" id="PS51821">
    <property type="entry name" value="VELVET"/>
    <property type="match status" value="1"/>
</dbReference>
<dbReference type="PANTHER" id="PTHR33572">
    <property type="entry name" value="SPORE DEVELOPMENT REGULATOR VOSA"/>
    <property type="match status" value="1"/>
</dbReference>
<accession>A0A6G1HXI7</accession>
<dbReference type="InterPro" id="IPR038491">
    <property type="entry name" value="Velvet_dom_sf"/>
</dbReference>
<dbReference type="InterPro" id="IPR037525">
    <property type="entry name" value="Velvet_dom"/>
</dbReference>
<evidence type="ECO:0000256" key="4">
    <source>
        <dbReference type="ARBA" id="ARBA00023163"/>
    </source>
</evidence>
<evidence type="ECO:0000259" key="6">
    <source>
        <dbReference type="PROSITE" id="PS51821"/>
    </source>
</evidence>
<evidence type="ECO:0000256" key="3">
    <source>
        <dbReference type="ARBA" id="ARBA00023015"/>
    </source>
</evidence>
<dbReference type="Gene3D" id="2.60.40.3960">
    <property type="entry name" value="Velvet domain"/>
    <property type="match status" value="1"/>
</dbReference>
<keyword evidence="3" id="KW-0805">Transcription regulation</keyword>
<dbReference type="Proteomes" id="UP000799640">
    <property type="component" value="Unassembled WGS sequence"/>
</dbReference>
<keyword evidence="8" id="KW-1185">Reference proteome</keyword>
<reference evidence="7" key="1">
    <citation type="journal article" date="2020" name="Stud. Mycol.">
        <title>101 Dothideomycetes genomes: a test case for predicting lifestyles and emergence of pathogens.</title>
        <authorList>
            <person name="Haridas S."/>
            <person name="Albert R."/>
            <person name="Binder M."/>
            <person name="Bloem J."/>
            <person name="Labutti K."/>
            <person name="Salamov A."/>
            <person name="Andreopoulos B."/>
            <person name="Baker S."/>
            <person name="Barry K."/>
            <person name="Bills G."/>
            <person name="Bluhm B."/>
            <person name="Cannon C."/>
            <person name="Castanera R."/>
            <person name="Culley D."/>
            <person name="Daum C."/>
            <person name="Ezra D."/>
            <person name="Gonzalez J."/>
            <person name="Henrissat B."/>
            <person name="Kuo A."/>
            <person name="Liang C."/>
            <person name="Lipzen A."/>
            <person name="Lutzoni F."/>
            <person name="Magnuson J."/>
            <person name="Mondo S."/>
            <person name="Nolan M."/>
            <person name="Ohm R."/>
            <person name="Pangilinan J."/>
            <person name="Park H.-J."/>
            <person name="Ramirez L."/>
            <person name="Alfaro M."/>
            <person name="Sun H."/>
            <person name="Tritt A."/>
            <person name="Yoshinaga Y."/>
            <person name="Zwiers L.-H."/>
            <person name="Turgeon B."/>
            <person name="Goodwin S."/>
            <person name="Spatafora J."/>
            <person name="Crous P."/>
            <person name="Grigoriev I."/>
        </authorList>
    </citation>
    <scope>NUCLEOTIDE SEQUENCE</scope>
    <source>
        <strain evidence="7">CBS 262.69</strain>
    </source>
</reference>
<sequence length="159" mass="17658">MFVVCSLCHVESTDGVSSGDKAKPALLGTLASSLHKLKDTDNGDGAFFVFGDVSIRVTGTWRLQFALYDYHKATMRYVFLSQVISDPFKVVSLKDFKGLDESTYLSRAFSDQGVRLRLRKEPRAFKYDSPPKLLNLCQAEGISADTCFLATTESAQRVK</sequence>
<keyword evidence="4" id="KW-0804">Transcription</keyword>
<dbReference type="GO" id="GO:0005634">
    <property type="term" value="C:nucleus"/>
    <property type="evidence" value="ECO:0007669"/>
    <property type="project" value="UniProtKB-SubCell"/>
</dbReference>
<dbReference type="InterPro" id="IPR021740">
    <property type="entry name" value="Velvet"/>
</dbReference>
<organism evidence="7 8">
    <name type="scientific">Trichodelitschia bisporula</name>
    <dbReference type="NCBI Taxonomy" id="703511"/>
    <lineage>
        <taxon>Eukaryota</taxon>
        <taxon>Fungi</taxon>
        <taxon>Dikarya</taxon>
        <taxon>Ascomycota</taxon>
        <taxon>Pezizomycotina</taxon>
        <taxon>Dothideomycetes</taxon>
        <taxon>Dothideomycetes incertae sedis</taxon>
        <taxon>Phaeotrichales</taxon>
        <taxon>Phaeotrichaceae</taxon>
        <taxon>Trichodelitschia</taxon>
    </lineage>
</organism>
<name>A0A6G1HXI7_9PEZI</name>
<comment type="subcellular location">
    <subcellularLocation>
        <location evidence="1">Nucleus</location>
    </subcellularLocation>
</comment>
<feature type="domain" description="Velvet" evidence="6">
    <location>
        <begin position="1"/>
        <end position="119"/>
    </location>
</feature>